<evidence type="ECO:0000256" key="1">
    <source>
        <dbReference type="ARBA" id="ARBA00022490"/>
    </source>
</evidence>
<dbReference type="FunFam" id="3.30.950.10:FF:000002">
    <property type="entry name" value="Ribosomal RNA small subunit methyltransferase I"/>
    <property type="match status" value="1"/>
</dbReference>
<dbReference type="FunFam" id="3.40.1010.10:FF:000002">
    <property type="entry name" value="Ribosomal RNA small subunit methyltransferase I"/>
    <property type="match status" value="1"/>
</dbReference>
<dbReference type="Gene3D" id="3.30.950.10">
    <property type="entry name" value="Methyltransferase, Cobalt-precorrin-4 Transmethylase, Domain 2"/>
    <property type="match status" value="1"/>
</dbReference>
<dbReference type="EMBL" id="AP021889">
    <property type="protein sequence ID" value="BBP46568.1"/>
    <property type="molecule type" value="Genomic_DNA"/>
</dbReference>
<organism evidence="8 9">
    <name type="scientific">Thiosulfatimonas sediminis</name>
    <dbReference type="NCBI Taxonomy" id="2675054"/>
    <lineage>
        <taxon>Bacteria</taxon>
        <taxon>Pseudomonadati</taxon>
        <taxon>Pseudomonadota</taxon>
        <taxon>Gammaproteobacteria</taxon>
        <taxon>Thiotrichales</taxon>
        <taxon>Piscirickettsiaceae</taxon>
        <taxon>Thiosulfatimonas</taxon>
    </lineage>
</organism>
<comment type="similarity">
    <text evidence="6">Belongs to the methyltransferase superfamily. RsmI family.</text>
</comment>
<protein>
    <recommendedName>
        <fullName evidence="6">Ribosomal RNA small subunit methyltransferase I</fullName>
        <ecNumber evidence="6">2.1.1.198</ecNumber>
    </recommendedName>
    <alternativeName>
        <fullName evidence="6">16S rRNA 2'-O-ribose C1402 methyltransferase</fullName>
    </alternativeName>
    <alternativeName>
        <fullName evidence="6">rRNA (cytidine-2'-O-)-methyltransferase RsmI</fullName>
    </alternativeName>
</protein>
<dbReference type="InterPro" id="IPR014776">
    <property type="entry name" value="4pyrrole_Mease_sub2"/>
</dbReference>
<evidence type="ECO:0000313" key="8">
    <source>
        <dbReference type="EMBL" id="BBP46568.1"/>
    </source>
</evidence>
<reference evidence="9" key="1">
    <citation type="submission" date="2019-11" db="EMBL/GenBank/DDBJ databases">
        <title>Isolation and characterization of two novel species in the genus Thiomicrorhabdus.</title>
        <authorList>
            <person name="Mochizuki J."/>
            <person name="Kojima H."/>
            <person name="Fukui M."/>
        </authorList>
    </citation>
    <scope>NUCLEOTIDE SEQUENCE [LARGE SCALE GENOMIC DNA]</scope>
    <source>
        <strain evidence="9">aks77</strain>
    </source>
</reference>
<proteinExistence type="inferred from homology"/>
<dbReference type="InterPro" id="IPR018063">
    <property type="entry name" value="SAM_MeTrfase_RsmI_CS"/>
</dbReference>
<dbReference type="CDD" id="cd11648">
    <property type="entry name" value="RsmI"/>
    <property type="match status" value="1"/>
</dbReference>
<evidence type="ECO:0000256" key="5">
    <source>
        <dbReference type="ARBA" id="ARBA00022691"/>
    </source>
</evidence>
<evidence type="ECO:0000256" key="2">
    <source>
        <dbReference type="ARBA" id="ARBA00022552"/>
    </source>
</evidence>
<dbReference type="Pfam" id="PF00590">
    <property type="entry name" value="TP_methylase"/>
    <property type="match status" value="1"/>
</dbReference>
<comment type="function">
    <text evidence="6">Catalyzes the 2'-O-methylation of the ribose of cytidine 1402 (C1402) in 16S rRNA.</text>
</comment>
<keyword evidence="1 6" id="KW-0963">Cytoplasm</keyword>
<dbReference type="GO" id="GO:0005737">
    <property type="term" value="C:cytoplasm"/>
    <property type="evidence" value="ECO:0007669"/>
    <property type="project" value="UniProtKB-SubCell"/>
</dbReference>
<sequence length="293" mass="32335">MLINSDQRQPGSGILYVVATPIGNLADISQRALETLASVDWIAAEDTRHTKPLLQHFAIQQTLFSLHEHNEAERSEQLLVKLLAGENGALVSDAGTPLINDPGFVLVKKLRQAGVAVVPIPGPSAVITALSAAGLPTDSFRYMGFLPARSNKRKLELQALLETTATLVFYESPHRVLDTLSDLLEVFGAERELAVARELTKQYEQFVSGSLQEVNEFFQANSGKVRGEFVLMLQGAQLQQEERASSEFDPWINAMLQQNLPVKQISEVISLALSVKKKQVYQRVLELKDAAFE</sequence>
<dbReference type="EC" id="2.1.1.198" evidence="6"/>
<dbReference type="KEGG" id="tse:THMIRHAS_19410"/>
<gene>
    <name evidence="6 8" type="primary">rsmI</name>
    <name evidence="8" type="ORF">THMIRHAS_19410</name>
</gene>
<dbReference type="Proteomes" id="UP000501726">
    <property type="component" value="Chromosome"/>
</dbReference>
<accession>A0A6F8PX47</accession>
<name>A0A6F8PX47_9GAMM</name>
<dbReference type="PROSITE" id="PS01296">
    <property type="entry name" value="RSMI"/>
    <property type="match status" value="1"/>
</dbReference>
<keyword evidence="4 6" id="KW-0808">Transferase</keyword>
<comment type="catalytic activity">
    <reaction evidence="6">
        <text>cytidine(1402) in 16S rRNA + S-adenosyl-L-methionine = 2'-O-methylcytidine(1402) in 16S rRNA + S-adenosyl-L-homocysteine + H(+)</text>
        <dbReference type="Rhea" id="RHEA:42924"/>
        <dbReference type="Rhea" id="RHEA-COMP:10285"/>
        <dbReference type="Rhea" id="RHEA-COMP:10286"/>
        <dbReference type="ChEBI" id="CHEBI:15378"/>
        <dbReference type="ChEBI" id="CHEBI:57856"/>
        <dbReference type="ChEBI" id="CHEBI:59789"/>
        <dbReference type="ChEBI" id="CHEBI:74495"/>
        <dbReference type="ChEBI" id="CHEBI:82748"/>
        <dbReference type="EC" id="2.1.1.198"/>
    </reaction>
</comment>
<comment type="subcellular location">
    <subcellularLocation>
        <location evidence="6">Cytoplasm</location>
    </subcellularLocation>
</comment>
<dbReference type="SUPFAM" id="SSF53790">
    <property type="entry name" value="Tetrapyrrole methylase"/>
    <property type="match status" value="1"/>
</dbReference>
<keyword evidence="2 6" id="KW-0698">rRNA processing</keyword>
<dbReference type="PIRSF" id="PIRSF005917">
    <property type="entry name" value="MTase_YraL"/>
    <property type="match status" value="1"/>
</dbReference>
<evidence type="ECO:0000313" key="9">
    <source>
        <dbReference type="Proteomes" id="UP000501726"/>
    </source>
</evidence>
<keyword evidence="9" id="KW-1185">Reference proteome</keyword>
<dbReference type="Gene3D" id="3.40.1010.10">
    <property type="entry name" value="Cobalt-precorrin-4 Transmethylase, Domain 1"/>
    <property type="match status" value="1"/>
</dbReference>
<keyword evidence="5 6" id="KW-0949">S-adenosyl-L-methionine</keyword>
<evidence type="ECO:0000256" key="3">
    <source>
        <dbReference type="ARBA" id="ARBA00022603"/>
    </source>
</evidence>
<dbReference type="InterPro" id="IPR008189">
    <property type="entry name" value="rRNA_ssu_MeTfrase_I"/>
</dbReference>
<dbReference type="InterPro" id="IPR014777">
    <property type="entry name" value="4pyrrole_Mease_sub1"/>
</dbReference>
<dbReference type="HAMAP" id="MF_01877">
    <property type="entry name" value="16SrRNA_methyltr_I"/>
    <property type="match status" value="1"/>
</dbReference>
<dbReference type="PANTHER" id="PTHR46111:SF1">
    <property type="entry name" value="RIBOSOMAL RNA SMALL SUBUNIT METHYLTRANSFERASE I"/>
    <property type="match status" value="1"/>
</dbReference>
<dbReference type="RefSeq" id="WP_243830821.1">
    <property type="nucleotide sequence ID" value="NZ_AP021889.1"/>
</dbReference>
<dbReference type="InterPro" id="IPR000878">
    <property type="entry name" value="4pyrrol_Mease"/>
</dbReference>
<evidence type="ECO:0000256" key="4">
    <source>
        <dbReference type="ARBA" id="ARBA00022679"/>
    </source>
</evidence>
<evidence type="ECO:0000256" key="6">
    <source>
        <dbReference type="HAMAP-Rule" id="MF_01877"/>
    </source>
</evidence>
<evidence type="ECO:0000259" key="7">
    <source>
        <dbReference type="Pfam" id="PF00590"/>
    </source>
</evidence>
<keyword evidence="3 6" id="KW-0489">Methyltransferase</keyword>
<feature type="domain" description="Tetrapyrrole methylase" evidence="7">
    <location>
        <begin position="15"/>
        <end position="214"/>
    </location>
</feature>
<dbReference type="PANTHER" id="PTHR46111">
    <property type="entry name" value="RIBOSOMAL RNA SMALL SUBUNIT METHYLTRANSFERASE I"/>
    <property type="match status" value="1"/>
</dbReference>
<dbReference type="AlphaFoldDB" id="A0A6F8PX47"/>
<dbReference type="InterPro" id="IPR035996">
    <property type="entry name" value="4pyrrol_Methylase_sf"/>
</dbReference>
<dbReference type="NCBIfam" id="TIGR00096">
    <property type="entry name" value="16S rRNA (cytidine(1402)-2'-O)-methyltransferase"/>
    <property type="match status" value="1"/>
</dbReference>
<dbReference type="GO" id="GO:0070677">
    <property type="term" value="F:rRNA (cytosine-2'-O-)-methyltransferase activity"/>
    <property type="evidence" value="ECO:0007669"/>
    <property type="project" value="UniProtKB-UniRule"/>
</dbReference>